<dbReference type="PROSITE" id="PS51682">
    <property type="entry name" value="SAM_OMT_I"/>
    <property type="match status" value="1"/>
</dbReference>
<keyword evidence="1" id="KW-0489">Methyltransferase</keyword>
<evidence type="ECO:0000256" key="1">
    <source>
        <dbReference type="ARBA" id="ARBA00022603"/>
    </source>
</evidence>
<keyword evidence="5" id="KW-1185">Reference proteome</keyword>
<dbReference type="InterPro" id="IPR050362">
    <property type="entry name" value="Cation-dep_OMT"/>
</dbReference>
<gene>
    <name evidence="4" type="ORF">J2Z20_002689</name>
</gene>
<dbReference type="PANTHER" id="PTHR10509:SF14">
    <property type="entry name" value="CAFFEOYL-COA O-METHYLTRANSFERASE 3-RELATED"/>
    <property type="match status" value="1"/>
</dbReference>
<evidence type="ECO:0000256" key="2">
    <source>
        <dbReference type="ARBA" id="ARBA00022679"/>
    </source>
</evidence>
<dbReference type="InterPro" id="IPR002935">
    <property type="entry name" value="SAM_O-MeTrfase"/>
</dbReference>
<dbReference type="RefSeq" id="WP_209851001.1">
    <property type="nucleotide sequence ID" value="NZ_CBCRVE010000004.1"/>
</dbReference>
<organism evidence="4 5">
    <name type="scientific">Paenibacillus sediminis</name>
    <dbReference type="NCBI Taxonomy" id="664909"/>
    <lineage>
        <taxon>Bacteria</taxon>
        <taxon>Bacillati</taxon>
        <taxon>Bacillota</taxon>
        <taxon>Bacilli</taxon>
        <taxon>Bacillales</taxon>
        <taxon>Paenibacillaceae</taxon>
        <taxon>Paenibacillus</taxon>
    </lineage>
</organism>
<accession>A0ABS4H5F9</accession>
<protein>
    <submittedName>
        <fullName evidence="4">O-methyltransferase YrrM</fullName>
    </submittedName>
</protein>
<evidence type="ECO:0000313" key="4">
    <source>
        <dbReference type="EMBL" id="MBP1937774.1"/>
    </source>
</evidence>
<evidence type="ECO:0000256" key="3">
    <source>
        <dbReference type="ARBA" id="ARBA00022691"/>
    </source>
</evidence>
<dbReference type="Gene3D" id="3.40.50.150">
    <property type="entry name" value="Vaccinia Virus protein VP39"/>
    <property type="match status" value="1"/>
</dbReference>
<name>A0ABS4H5F9_9BACL</name>
<dbReference type="Proteomes" id="UP001519273">
    <property type="component" value="Unassembled WGS sequence"/>
</dbReference>
<evidence type="ECO:0000313" key="5">
    <source>
        <dbReference type="Proteomes" id="UP001519273"/>
    </source>
</evidence>
<reference evidence="4 5" key="1">
    <citation type="submission" date="2021-03" db="EMBL/GenBank/DDBJ databases">
        <title>Genomic Encyclopedia of Type Strains, Phase IV (KMG-IV): sequencing the most valuable type-strain genomes for metagenomic binning, comparative biology and taxonomic classification.</title>
        <authorList>
            <person name="Goeker M."/>
        </authorList>
    </citation>
    <scope>NUCLEOTIDE SEQUENCE [LARGE SCALE GENOMIC DNA]</scope>
    <source>
        <strain evidence="4 5">DSM 23491</strain>
    </source>
</reference>
<keyword evidence="2" id="KW-0808">Transferase</keyword>
<dbReference type="Pfam" id="PF01596">
    <property type="entry name" value="Methyltransf_3"/>
    <property type="match status" value="1"/>
</dbReference>
<dbReference type="SUPFAM" id="SSF53335">
    <property type="entry name" value="S-adenosyl-L-methionine-dependent methyltransferases"/>
    <property type="match status" value="1"/>
</dbReference>
<proteinExistence type="predicted"/>
<dbReference type="PANTHER" id="PTHR10509">
    <property type="entry name" value="O-METHYLTRANSFERASE-RELATED"/>
    <property type="match status" value="1"/>
</dbReference>
<sequence length="209" mass="23341">MLTPEQYTNELFEKDEVLERVKLSLADKGIRDISVEPAYGKLLTMLVRLSRAKNVLEIGVLGGYSGICLARGLDRDGKLVSLELKEEFAELAQSHLDEAGYGHQVEYMTGPALDSLEILKQQGRKFDFYFIDADKENYPNYLEYAISLANPGAVIVADNLLLRGRTLNEEKNGPAVLAMRKFNETIARDERLISTILPSYDGLALAIVK</sequence>
<dbReference type="EMBL" id="JAGGKP010000007">
    <property type="protein sequence ID" value="MBP1937774.1"/>
    <property type="molecule type" value="Genomic_DNA"/>
</dbReference>
<comment type="caution">
    <text evidence="4">The sequence shown here is derived from an EMBL/GenBank/DDBJ whole genome shotgun (WGS) entry which is preliminary data.</text>
</comment>
<dbReference type="InterPro" id="IPR029063">
    <property type="entry name" value="SAM-dependent_MTases_sf"/>
</dbReference>
<keyword evidence="3" id="KW-0949">S-adenosyl-L-methionine</keyword>